<keyword evidence="1 2" id="KW-0694">RNA-binding</keyword>
<dbReference type="SUPFAM" id="SSF54791">
    <property type="entry name" value="Eukaryotic type KH-domain (KH-domain type I)"/>
    <property type="match status" value="2"/>
</dbReference>
<gene>
    <name evidence="4" type="ORF">MPEBLZ_01855</name>
</gene>
<feature type="domain" description="K Homology" evidence="3">
    <location>
        <begin position="83"/>
        <end position="153"/>
    </location>
</feature>
<evidence type="ECO:0000256" key="2">
    <source>
        <dbReference type="PROSITE-ProRule" id="PRU00117"/>
    </source>
</evidence>
<dbReference type="PROSITE" id="PS50084">
    <property type="entry name" value="KH_TYPE_1"/>
    <property type="match status" value="1"/>
</dbReference>
<dbReference type="InterPro" id="IPR036612">
    <property type="entry name" value="KH_dom_type_1_sf"/>
</dbReference>
<dbReference type="Proteomes" id="UP000050360">
    <property type="component" value="Unassembled WGS sequence"/>
</dbReference>
<dbReference type="InterPro" id="IPR004087">
    <property type="entry name" value="KH_dom"/>
</dbReference>
<evidence type="ECO:0000259" key="3">
    <source>
        <dbReference type="SMART" id="SM00322"/>
    </source>
</evidence>
<dbReference type="InterPro" id="IPR055211">
    <property type="entry name" value="KH_PNO1_2nd"/>
</dbReference>
<dbReference type="PANTHER" id="PTHR12826">
    <property type="entry name" value="RIBONUCLEASE Y"/>
    <property type="match status" value="1"/>
</dbReference>
<accession>A0A0P7ZFU9</accession>
<dbReference type="InterPro" id="IPR019964">
    <property type="entry name" value="KH_domain_protein_archaea"/>
</dbReference>
<evidence type="ECO:0000313" key="4">
    <source>
        <dbReference type="EMBL" id="KPQ43669.1"/>
    </source>
</evidence>
<protein>
    <submittedName>
        <fullName evidence="4">Putative RNA-processing protein</fullName>
    </submittedName>
</protein>
<dbReference type="PANTHER" id="PTHR12826:SF13">
    <property type="entry name" value="RNA-BINDING PROTEIN PNO1"/>
    <property type="match status" value="1"/>
</dbReference>
<dbReference type="EMBL" id="LKCM01000137">
    <property type="protein sequence ID" value="KPQ43669.1"/>
    <property type="molecule type" value="Genomic_DNA"/>
</dbReference>
<evidence type="ECO:0000313" key="5">
    <source>
        <dbReference type="Proteomes" id="UP000050360"/>
    </source>
</evidence>
<comment type="caution">
    <text evidence="4">The sequence shown here is derived from an EMBL/GenBank/DDBJ whole genome shotgun (WGS) entry which is preliminary data.</text>
</comment>
<reference evidence="4 5" key="1">
    <citation type="submission" date="2015-09" db="EMBL/GenBank/DDBJ databases">
        <title>A metagenomics-based metabolic model of nitrate-dependent anaerobic oxidation of methane by Methanoperedens-like archaea.</title>
        <authorList>
            <person name="Arshad A."/>
            <person name="Speth D.R."/>
            <person name="De Graaf R.M."/>
            <person name="Op Den Camp H.J."/>
            <person name="Jetten M.S."/>
            <person name="Welte C.U."/>
        </authorList>
    </citation>
    <scope>NUCLEOTIDE SEQUENCE [LARGE SCALE GENOMIC DNA]</scope>
</reference>
<organism evidence="4 5">
    <name type="scientific">Candidatus Methanoperedens nitratireducens</name>
    <dbReference type="NCBI Taxonomy" id="1392998"/>
    <lineage>
        <taxon>Archaea</taxon>
        <taxon>Methanobacteriati</taxon>
        <taxon>Methanobacteriota</taxon>
        <taxon>Stenosarchaea group</taxon>
        <taxon>Methanomicrobia</taxon>
        <taxon>Methanosarcinales</taxon>
        <taxon>ANME-2 cluster</taxon>
        <taxon>Candidatus Methanoperedentaceae</taxon>
        <taxon>Candidatus Methanoperedens</taxon>
    </lineage>
</organism>
<sequence length="178" mass="19772">MTEHIKIPLERIAVLVGPKGQTKELIEKKSTATLNIDSESGDVEIANPTDPLMGMRAKEVVQAIARGFSPEKALKLFDHDLLMFETIDLSNIARTEKDLMRIRGRLIGKDGKTREIFETLTNAYISVYGKTISLIGYPEQNTVARTGINMLLEGSAHGPVYSFLEKKKSDLKRAELGL</sequence>
<dbReference type="CDD" id="cd22389">
    <property type="entry name" value="KH-I_Dim2p_like_rpt1"/>
    <property type="match status" value="1"/>
</dbReference>
<dbReference type="NCBIfam" id="TIGR03665">
    <property type="entry name" value="arCOG04150"/>
    <property type="match status" value="1"/>
</dbReference>
<dbReference type="SMART" id="SM00322">
    <property type="entry name" value="KH"/>
    <property type="match status" value="2"/>
</dbReference>
<dbReference type="Pfam" id="PF22891">
    <property type="entry name" value="KH_PNO1_2nd"/>
    <property type="match status" value="1"/>
</dbReference>
<evidence type="ECO:0000256" key="1">
    <source>
        <dbReference type="ARBA" id="ARBA00022884"/>
    </source>
</evidence>
<dbReference type="Gene3D" id="3.30.1370.10">
    <property type="entry name" value="K Homology domain, type 1"/>
    <property type="match status" value="2"/>
</dbReference>
<name>A0A0P7ZFU9_9EURY</name>
<proteinExistence type="predicted"/>
<dbReference type="GO" id="GO:0003723">
    <property type="term" value="F:RNA binding"/>
    <property type="evidence" value="ECO:0007669"/>
    <property type="project" value="UniProtKB-UniRule"/>
</dbReference>
<dbReference type="NCBIfam" id="NF010333">
    <property type="entry name" value="PRK13763.2-4"/>
    <property type="match status" value="1"/>
</dbReference>
<dbReference type="AlphaFoldDB" id="A0A0P7ZFU9"/>
<feature type="domain" description="K Homology" evidence="3">
    <location>
        <begin position="1"/>
        <end position="66"/>
    </location>
</feature>